<evidence type="ECO:0000313" key="4">
    <source>
        <dbReference type="WBParaSite" id="HPLM_0001320501-mRNA-1"/>
    </source>
</evidence>
<dbReference type="SUPFAM" id="SSF81383">
    <property type="entry name" value="F-box domain"/>
    <property type="match status" value="1"/>
</dbReference>
<dbReference type="SUPFAM" id="SSF52047">
    <property type="entry name" value="RNI-like"/>
    <property type="match status" value="1"/>
</dbReference>
<sequence length="456" mass="51981">MMGCPFSPEVLEFIVTRQRFELIRINHKKLGPFPIDDDILAKLTASEFIIDAETRITVDGIKSFLGVKISQYCEHYVSILLKDAEYVAIHGVDAVVEQRTKASMACDVALKRLPGSKNDIEPSIRNSHEEGAARYSDRTAINKNQQIATESNDCKLNAASEELTDLSLSHPTDYFPWNRLPRELQVEILRHLTRSDLDKCRVLNRETFQLIRRNEESMKRRIVEYLQIRIYYTDRDLSMLYRGQQRTRYDFEHALQDLQNAFSPWDCCSLSKLLKNATIQHLEIGNGDLTNNVLWPISSCFLNMDCRVQKLSIRDTSVVDVSSSVFLEFLRNAAPTHIEFFRISGCSCDNFSSEVLEFIVTRPKFELWSVGPEPFPIDDDILAKLTASEFIIDVTTKITVDGITSFVGGLASGKHELVRGRMRICISLGSLPFSTPSNIKAFYDGCTLTLWHIMTI</sequence>
<dbReference type="EMBL" id="UZAF01018117">
    <property type="protein sequence ID" value="VDO48122.1"/>
    <property type="molecule type" value="Genomic_DNA"/>
</dbReference>
<accession>A0A0N4WPC3</accession>
<dbReference type="OrthoDB" id="6077919at2759"/>
<reference evidence="2 3" key="2">
    <citation type="submission" date="2018-11" db="EMBL/GenBank/DDBJ databases">
        <authorList>
            <consortium name="Pathogen Informatics"/>
        </authorList>
    </citation>
    <scope>NUCLEOTIDE SEQUENCE [LARGE SCALE GENOMIC DNA]</scope>
    <source>
        <strain evidence="2 3">MHpl1</strain>
    </source>
</reference>
<organism evidence="4">
    <name type="scientific">Haemonchus placei</name>
    <name type="common">Barber's pole worm</name>
    <dbReference type="NCBI Taxonomy" id="6290"/>
    <lineage>
        <taxon>Eukaryota</taxon>
        <taxon>Metazoa</taxon>
        <taxon>Ecdysozoa</taxon>
        <taxon>Nematoda</taxon>
        <taxon>Chromadorea</taxon>
        <taxon>Rhabditida</taxon>
        <taxon>Rhabditina</taxon>
        <taxon>Rhabditomorpha</taxon>
        <taxon>Strongyloidea</taxon>
        <taxon>Trichostrongylidae</taxon>
        <taxon>Haemonchus</taxon>
    </lineage>
</organism>
<feature type="domain" description="F-box" evidence="1">
    <location>
        <begin position="174"/>
        <end position="221"/>
    </location>
</feature>
<protein>
    <submittedName>
        <fullName evidence="4">F-box domain-containing protein</fullName>
    </submittedName>
</protein>
<dbReference type="AlphaFoldDB" id="A0A0N4WPC3"/>
<name>A0A0N4WPC3_HAEPC</name>
<dbReference type="InterPro" id="IPR032675">
    <property type="entry name" value="LRR_dom_sf"/>
</dbReference>
<dbReference type="PROSITE" id="PS50181">
    <property type="entry name" value="FBOX"/>
    <property type="match status" value="1"/>
</dbReference>
<reference evidence="4" key="1">
    <citation type="submission" date="2017-02" db="UniProtKB">
        <authorList>
            <consortium name="WormBaseParasite"/>
        </authorList>
    </citation>
    <scope>IDENTIFICATION</scope>
</reference>
<dbReference type="InterPro" id="IPR036047">
    <property type="entry name" value="F-box-like_dom_sf"/>
</dbReference>
<keyword evidence="3" id="KW-1185">Reference proteome</keyword>
<dbReference type="Gene3D" id="3.80.10.10">
    <property type="entry name" value="Ribonuclease Inhibitor"/>
    <property type="match status" value="1"/>
</dbReference>
<evidence type="ECO:0000259" key="1">
    <source>
        <dbReference type="PROSITE" id="PS50181"/>
    </source>
</evidence>
<dbReference type="InterPro" id="IPR001810">
    <property type="entry name" value="F-box_dom"/>
</dbReference>
<dbReference type="Proteomes" id="UP000268014">
    <property type="component" value="Unassembled WGS sequence"/>
</dbReference>
<dbReference type="Pfam" id="PF00646">
    <property type="entry name" value="F-box"/>
    <property type="match status" value="1"/>
</dbReference>
<dbReference type="WBParaSite" id="HPLM_0001320501-mRNA-1">
    <property type="protein sequence ID" value="HPLM_0001320501-mRNA-1"/>
    <property type="gene ID" value="HPLM_0001320501"/>
</dbReference>
<proteinExistence type="predicted"/>
<dbReference type="OMA" id="APTHIEF"/>
<gene>
    <name evidence="2" type="ORF">HPLM_LOCUS13197</name>
</gene>
<evidence type="ECO:0000313" key="3">
    <source>
        <dbReference type="Proteomes" id="UP000268014"/>
    </source>
</evidence>
<evidence type="ECO:0000313" key="2">
    <source>
        <dbReference type="EMBL" id="VDO48122.1"/>
    </source>
</evidence>